<keyword evidence="2" id="KW-0378">Hydrolase</keyword>
<dbReference type="Gene3D" id="3.60.20.10">
    <property type="entry name" value="Glutamine Phosphoribosylpyrophosphate, subunit 1, domain 1"/>
    <property type="match status" value="1"/>
</dbReference>
<dbReference type="PANTHER" id="PTHR34218">
    <property type="entry name" value="PEPTIDASE S45 PENICILLIN AMIDASE"/>
    <property type="match status" value="1"/>
</dbReference>
<feature type="region of interest" description="Disordered" evidence="4">
    <location>
        <begin position="1"/>
        <end position="40"/>
    </location>
</feature>
<keyword evidence="6" id="KW-1185">Reference proteome</keyword>
<name>A0A8T8WAY9_9EURY</name>
<dbReference type="CDD" id="cd03747">
    <property type="entry name" value="Ntn_PGA_like"/>
    <property type="match status" value="1"/>
</dbReference>
<comment type="similarity">
    <text evidence="1">Belongs to the peptidase S45 family.</text>
</comment>
<dbReference type="InterPro" id="IPR002692">
    <property type="entry name" value="S45"/>
</dbReference>
<dbReference type="GO" id="GO:0017000">
    <property type="term" value="P:antibiotic biosynthetic process"/>
    <property type="evidence" value="ECO:0007669"/>
    <property type="project" value="InterPro"/>
</dbReference>
<dbReference type="PIRSF" id="PIRSF001227">
    <property type="entry name" value="Pen_acylase"/>
    <property type="match status" value="1"/>
</dbReference>
<dbReference type="Gene3D" id="1.10.1400.10">
    <property type="match status" value="1"/>
</dbReference>
<organism evidence="5 6">
    <name type="scientific">Halobaculum magnesiiphilum</name>
    <dbReference type="NCBI Taxonomy" id="1017351"/>
    <lineage>
        <taxon>Archaea</taxon>
        <taxon>Methanobacteriati</taxon>
        <taxon>Methanobacteriota</taxon>
        <taxon>Stenosarchaea group</taxon>
        <taxon>Halobacteria</taxon>
        <taxon>Halobacteriales</taxon>
        <taxon>Haloferacaceae</taxon>
        <taxon>Halobaculum</taxon>
    </lineage>
</organism>
<feature type="region of interest" description="Disordered" evidence="4">
    <location>
        <begin position="270"/>
        <end position="308"/>
    </location>
</feature>
<evidence type="ECO:0000256" key="4">
    <source>
        <dbReference type="SAM" id="MobiDB-lite"/>
    </source>
</evidence>
<evidence type="ECO:0000313" key="6">
    <source>
        <dbReference type="Proteomes" id="UP000826254"/>
    </source>
</evidence>
<dbReference type="Proteomes" id="UP000826254">
    <property type="component" value="Chromosome"/>
</dbReference>
<evidence type="ECO:0000256" key="2">
    <source>
        <dbReference type="ARBA" id="ARBA00022801"/>
    </source>
</evidence>
<keyword evidence="3" id="KW-0865">Zymogen</keyword>
<evidence type="ECO:0000256" key="1">
    <source>
        <dbReference type="ARBA" id="ARBA00006586"/>
    </source>
</evidence>
<feature type="compositionally biased region" description="Basic and acidic residues" evidence="4">
    <location>
        <begin position="15"/>
        <end position="24"/>
    </location>
</feature>
<dbReference type="PROSITE" id="PS51318">
    <property type="entry name" value="TAT"/>
    <property type="match status" value="1"/>
</dbReference>
<dbReference type="Gene3D" id="2.30.120.10">
    <property type="match status" value="1"/>
</dbReference>
<dbReference type="GO" id="GO:0016811">
    <property type="term" value="F:hydrolase activity, acting on carbon-nitrogen (but not peptide) bonds, in linear amides"/>
    <property type="evidence" value="ECO:0007669"/>
    <property type="project" value="InterPro"/>
</dbReference>
<dbReference type="SUPFAM" id="SSF56235">
    <property type="entry name" value="N-terminal nucleophile aminohydrolases (Ntn hydrolases)"/>
    <property type="match status" value="1"/>
</dbReference>
<proteinExistence type="inferred from homology"/>
<protein>
    <submittedName>
        <fullName evidence="5">Penicillin acylase family protein</fullName>
    </submittedName>
</protein>
<dbReference type="PANTHER" id="PTHR34218:SF4">
    <property type="entry name" value="ACYL-HOMOSERINE LACTONE ACYLASE QUIP"/>
    <property type="match status" value="1"/>
</dbReference>
<dbReference type="Gene3D" id="1.10.439.10">
    <property type="entry name" value="Penicillin Amidohydrolase, domain 1"/>
    <property type="match status" value="1"/>
</dbReference>
<accession>A0A8T8WAY9</accession>
<dbReference type="InterPro" id="IPR029055">
    <property type="entry name" value="Ntn_hydrolases_N"/>
</dbReference>
<dbReference type="AlphaFoldDB" id="A0A8T8WAY9"/>
<dbReference type="KEGG" id="hmp:K6T50_12060"/>
<feature type="compositionally biased region" description="Polar residues" evidence="4">
    <location>
        <begin position="1"/>
        <end position="14"/>
    </location>
</feature>
<reference evidence="5 6" key="1">
    <citation type="journal article" date="2021" name="Int. J. Syst. Evol. Microbiol.">
        <title>Halobaculum halophilum sp. nov. and Halobaculum salinum sp. nov., isolated from salt lake and saline soil.</title>
        <authorList>
            <person name="Cui H.L."/>
            <person name="Shi X.W."/>
            <person name="Yin X.M."/>
            <person name="Yang X.Y."/>
            <person name="Hou J."/>
            <person name="Zhu L."/>
        </authorList>
    </citation>
    <scope>NUCLEOTIDE SEQUENCE [LARGE SCALE GENOMIC DNA]</scope>
    <source>
        <strain evidence="5 6">NBRC 109044</strain>
    </source>
</reference>
<dbReference type="InterPro" id="IPR006311">
    <property type="entry name" value="TAT_signal"/>
</dbReference>
<dbReference type="Pfam" id="PF01804">
    <property type="entry name" value="Penicil_amidase"/>
    <property type="match status" value="1"/>
</dbReference>
<sequence>MNHSNIVPPHSSSLSEHRRAHTDGTYDSPRPSGRVTERSGDLTRRALLAAVAGGATAGGALGPVRGYLSAFAPLSGGAWDAASDDPPSRVRNPHGEATLRYDDEAVPRIEADEEAALCFAAGYAHGADRLFQMDLQRRQLRGQLSEVVGEATLDSDRFHVRMDFAAAAAATWDLVRDTEAAPLVEAYCEGVNRAREDLPAPVEFELLDYEPAPWTPADVMLAEKQIAWTLTGSFRTLRKETLRAEMGAEAAEALMPGRLDHDAAILGHADATDDWEVPNGDAARRPPATNDAGDGSSRAAVATDPGLDRRLSAVEPPEWAGSNSWAVGAEHTEGGAPIMANDPHLSLMVPPVWYEQVLRHPDYRVRGVTFPGVPFVIIGENDRGAWGFTNAGCDVIDFYEYETRNDGTEYRHGDRWRSFDTETRTIEVAGAPDREVEVKKSVHGAVLGADAGGDEFRSELGVAWTGLSATNATNGILGINRSRGAEDIDEALRDFGEPTQCFVYADREGSVRYRVTGRVPIRRTDGEMVPGTRVFDGSAREGEWAGYTPYGESSWEGFIPYEEMPHDDDPDYVGTANQRVVDDADYPYYLAENYSEPFRGIRLWERLDALVDRGDVTPADMRDLQRDVRDGRLDHYRDVLQAARTELSGDARSDLDAVLDWDGEAARDAREPLLFVRFLDAYEGRFVADGLSELDDRRDPSAYAPNQWVLATLGDGWFEPDRASAAADAFETAREQVDAGGWETYGDYNRTAIDHPFDQSFLNYPRYPTDGSAATLFNFRVESGAGSSWRQVCPMDGTTSRCILPGGNDGNVYADDYDGQLRRWADGEYKPMDREMRGDLAVRFAGGDDE</sequence>
<dbReference type="EMBL" id="CP081958">
    <property type="protein sequence ID" value="QZP37019.1"/>
    <property type="molecule type" value="Genomic_DNA"/>
</dbReference>
<gene>
    <name evidence="5" type="ORF">K6T50_12060</name>
</gene>
<dbReference type="InterPro" id="IPR014395">
    <property type="entry name" value="Pen/GL7ACA/AHL_acylase"/>
</dbReference>
<dbReference type="InterPro" id="IPR023343">
    <property type="entry name" value="Penicillin_amidase_dom1"/>
</dbReference>
<dbReference type="InterPro" id="IPR043146">
    <property type="entry name" value="Penicillin_amidase_N_B-knob"/>
</dbReference>
<dbReference type="InterPro" id="IPR043147">
    <property type="entry name" value="Penicillin_amidase_A-knob"/>
</dbReference>
<evidence type="ECO:0000313" key="5">
    <source>
        <dbReference type="EMBL" id="QZP37019.1"/>
    </source>
</evidence>
<evidence type="ECO:0000256" key="3">
    <source>
        <dbReference type="ARBA" id="ARBA00023145"/>
    </source>
</evidence>